<gene>
    <name evidence="2" type="ORF">H9W84_07100</name>
</gene>
<comment type="caution">
    <text evidence="2">The sequence shown here is derived from an EMBL/GenBank/DDBJ whole genome shotgun (WGS) entry which is preliminary data.</text>
</comment>
<protein>
    <recommendedName>
        <fullName evidence="4">Lipoprotein</fullName>
    </recommendedName>
</protein>
<proteinExistence type="predicted"/>
<name>A0A9X1US04_9GAMM</name>
<evidence type="ECO:0000313" key="3">
    <source>
        <dbReference type="Proteomes" id="UP001139238"/>
    </source>
</evidence>
<organism evidence="2 3">
    <name type="scientific">Moraxella tetraodonis</name>
    <dbReference type="NCBI Taxonomy" id="2767221"/>
    <lineage>
        <taxon>Bacteria</taxon>
        <taxon>Pseudomonadati</taxon>
        <taxon>Pseudomonadota</taxon>
        <taxon>Gammaproteobacteria</taxon>
        <taxon>Moraxellales</taxon>
        <taxon>Moraxellaceae</taxon>
        <taxon>Moraxella</taxon>
    </lineage>
</organism>
<dbReference type="AlphaFoldDB" id="A0A9X1US04"/>
<dbReference type="RefSeq" id="WP_239742700.1">
    <property type="nucleotide sequence ID" value="NZ_JACSYB010000001.1"/>
</dbReference>
<evidence type="ECO:0000256" key="1">
    <source>
        <dbReference type="SAM" id="SignalP"/>
    </source>
</evidence>
<keyword evidence="3" id="KW-1185">Reference proteome</keyword>
<sequence length="62" mass="6694">MKNPLIVYAILLMNLTSCASLPQTYDSPIPVYVDLGDAIPATTLPNSNSNSDLKTNVKTMSH</sequence>
<evidence type="ECO:0008006" key="4">
    <source>
        <dbReference type="Google" id="ProtNLM"/>
    </source>
</evidence>
<accession>A0A9X1US04</accession>
<keyword evidence="1" id="KW-0732">Signal</keyword>
<feature type="signal peptide" evidence="1">
    <location>
        <begin position="1"/>
        <end position="19"/>
    </location>
</feature>
<evidence type="ECO:0000313" key="2">
    <source>
        <dbReference type="EMBL" id="MCG8147896.1"/>
    </source>
</evidence>
<dbReference type="EMBL" id="JACSYB010000001">
    <property type="protein sequence ID" value="MCG8147896.1"/>
    <property type="molecule type" value="Genomic_DNA"/>
</dbReference>
<reference evidence="2" key="1">
    <citation type="submission" date="2021-08" db="EMBL/GenBank/DDBJ databases">
        <title>Complete genome sequence of Moraxella sp strain PS-22.</title>
        <authorList>
            <person name="Das S.K."/>
        </authorList>
    </citation>
    <scope>NUCLEOTIDE SEQUENCE</scope>
    <source>
        <strain evidence="2">PS-22</strain>
    </source>
</reference>
<dbReference type="Proteomes" id="UP001139238">
    <property type="component" value="Unassembled WGS sequence"/>
</dbReference>
<feature type="chain" id="PRO_5040951411" description="Lipoprotein" evidence="1">
    <location>
        <begin position="20"/>
        <end position="62"/>
    </location>
</feature>